<dbReference type="AlphaFoldDB" id="A0AAV8Y4H1"/>
<name>A0AAV8Y4H1_9CUCU</name>
<dbReference type="GO" id="GO:0000175">
    <property type="term" value="F:3'-5'-RNA exonuclease activity"/>
    <property type="evidence" value="ECO:0007669"/>
    <property type="project" value="TreeGrafter"/>
</dbReference>
<dbReference type="InterPro" id="IPR050410">
    <property type="entry name" value="CCR4/nocturin_mRNA_transcr"/>
</dbReference>
<dbReference type="InterPro" id="IPR036691">
    <property type="entry name" value="Endo/exonu/phosph_ase_sf"/>
</dbReference>
<comment type="caution">
    <text evidence="2">The sequence shown here is derived from an EMBL/GenBank/DDBJ whole genome shotgun (WGS) entry which is preliminary data.</text>
</comment>
<dbReference type="InterPro" id="IPR005135">
    <property type="entry name" value="Endo/exonuclease/phosphatase"/>
</dbReference>
<reference evidence="2" key="1">
    <citation type="journal article" date="2023" name="Insect Mol. Biol.">
        <title>Genome sequencing provides insights into the evolution of gene families encoding plant cell wall-degrading enzymes in longhorned beetles.</title>
        <authorList>
            <person name="Shin N.R."/>
            <person name="Okamura Y."/>
            <person name="Kirsch R."/>
            <person name="Pauchet Y."/>
        </authorList>
    </citation>
    <scope>NUCLEOTIDE SEQUENCE</scope>
    <source>
        <strain evidence="2">AMC_N1</strain>
    </source>
</reference>
<evidence type="ECO:0000313" key="3">
    <source>
        <dbReference type="Proteomes" id="UP001162162"/>
    </source>
</evidence>
<evidence type="ECO:0000313" key="2">
    <source>
        <dbReference type="EMBL" id="KAJ8945430.1"/>
    </source>
</evidence>
<dbReference type="EMBL" id="JAPWTK010000216">
    <property type="protein sequence ID" value="KAJ8945430.1"/>
    <property type="molecule type" value="Genomic_DNA"/>
</dbReference>
<accession>A0AAV8Y4H1</accession>
<dbReference type="Gene3D" id="3.60.10.10">
    <property type="entry name" value="Endonuclease/exonuclease/phosphatase"/>
    <property type="match status" value="1"/>
</dbReference>
<proteinExistence type="predicted"/>
<dbReference type="SUPFAM" id="SSF56219">
    <property type="entry name" value="DNase I-like"/>
    <property type="match status" value="1"/>
</dbReference>
<evidence type="ECO:0000259" key="1">
    <source>
        <dbReference type="Pfam" id="PF03372"/>
    </source>
</evidence>
<keyword evidence="3" id="KW-1185">Reference proteome</keyword>
<protein>
    <recommendedName>
        <fullName evidence="1">Endonuclease/exonuclease/phosphatase domain-containing protein</fullName>
    </recommendedName>
</protein>
<dbReference type="Proteomes" id="UP001162162">
    <property type="component" value="Unassembled WGS sequence"/>
</dbReference>
<feature type="domain" description="Endonuclease/exonuclease/phosphatase" evidence="1">
    <location>
        <begin position="28"/>
        <end position="323"/>
    </location>
</feature>
<sequence>MTYNVLAQDLLEQHPYLYQYHDKSCLDWNTRWHNLFKEIKKLNPDILCLQEVQESHIKDYFSLLETIGYGSLYKKRTGMRTEGCAVYYKTDMMNLVEYTTVEFYQRNISILNRDNVAIVAKFAPKMHPTREFVIATTHLLYNPRRQDVRLAQTQVLLSEVERISYNKKLQDSYLPIIITGDLNSTPDSALYDFLINGALNYEILAPKLLAKGTNTFGHGKVLIPPTLRITDNCQHADLVKKRRENSKITRSEELAIIKLINEDKLVDKIEEVVKEEKKLFSTGTLSHDFAFKSVYNHGDGNDEEGTTFQDEWCTVDYIFYSGRRNETKEKLKLLSRYRLPTRGELRDVRIPNSVLGSDHLSLMAKFKLEY</sequence>
<gene>
    <name evidence="2" type="ORF">NQ318_009886</name>
</gene>
<dbReference type="PANTHER" id="PTHR12121">
    <property type="entry name" value="CARBON CATABOLITE REPRESSOR PROTEIN 4"/>
    <property type="match status" value="1"/>
</dbReference>
<dbReference type="PANTHER" id="PTHR12121:SF34">
    <property type="entry name" value="PROTEIN ANGEL"/>
    <property type="match status" value="1"/>
</dbReference>
<dbReference type="Pfam" id="PF03372">
    <property type="entry name" value="Exo_endo_phos"/>
    <property type="match status" value="1"/>
</dbReference>
<organism evidence="2 3">
    <name type="scientific">Aromia moschata</name>
    <dbReference type="NCBI Taxonomy" id="1265417"/>
    <lineage>
        <taxon>Eukaryota</taxon>
        <taxon>Metazoa</taxon>
        <taxon>Ecdysozoa</taxon>
        <taxon>Arthropoda</taxon>
        <taxon>Hexapoda</taxon>
        <taxon>Insecta</taxon>
        <taxon>Pterygota</taxon>
        <taxon>Neoptera</taxon>
        <taxon>Endopterygota</taxon>
        <taxon>Coleoptera</taxon>
        <taxon>Polyphaga</taxon>
        <taxon>Cucujiformia</taxon>
        <taxon>Chrysomeloidea</taxon>
        <taxon>Cerambycidae</taxon>
        <taxon>Cerambycinae</taxon>
        <taxon>Callichromatini</taxon>
        <taxon>Aromia</taxon>
    </lineage>
</organism>